<gene>
    <name evidence="2" type="ORF">AK812_SmicGene43308</name>
</gene>
<organism evidence="2 3">
    <name type="scientific">Symbiodinium microadriaticum</name>
    <name type="common">Dinoflagellate</name>
    <name type="synonym">Zooxanthella microadriatica</name>
    <dbReference type="NCBI Taxonomy" id="2951"/>
    <lineage>
        <taxon>Eukaryota</taxon>
        <taxon>Sar</taxon>
        <taxon>Alveolata</taxon>
        <taxon>Dinophyceae</taxon>
        <taxon>Suessiales</taxon>
        <taxon>Symbiodiniaceae</taxon>
        <taxon>Symbiodinium</taxon>
    </lineage>
</organism>
<dbReference type="AlphaFoldDB" id="A0A1Q9C1C5"/>
<sequence length="252" mass="28358">MERADHALDVVKTEKDEQEAQMEVECQELFTELMADGMDGSAISLSSSDSALVYGSESWLREDINRIVQRGKADPKKYMRWHTFKVDTPTYFVEKKIEGHYKERATASSKQSQELEVWGGPGDSGMSMNVDHVMLQPQGAADMNSEENQKEAAKVLKKMGFPSLETPANPGTSLPKILSCLDRRLAIISETQTDLDNHKKTLKEKGKLTTTLERMDAKMTELYNAIEQKSNEFEDLRMTGVVEGWPESVVCN</sequence>
<keyword evidence="1" id="KW-0175">Coiled coil</keyword>
<comment type="caution">
    <text evidence="2">The sequence shown here is derived from an EMBL/GenBank/DDBJ whole genome shotgun (WGS) entry which is preliminary data.</text>
</comment>
<accession>A0A1Q9C1C5</accession>
<protein>
    <submittedName>
        <fullName evidence="2">Uncharacterized protein</fullName>
    </submittedName>
</protein>
<feature type="coiled-coil region" evidence="1">
    <location>
        <begin position="212"/>
        <end position="239"/>
    </location>
</feature>
<keyword evidence="3" id="KW-1185">Reference proteome</keyword>
<proteinExistence type="predicted"/>
<name>A0A1Q9C1C5_SYMMI</name>
<evidence type="ECO:0000313" key="3">
    <source>
        <dbReference type="Proteomes" id="UP000186817"/>
    </source>
</evidence>
<dbReference type="Proteomes" id="UP000186817">
    <property type="component" value="Unassembled WGS sequence"/>
</dbReference>
<evidence type="ECO:0000256" key="1">
    <source>
        <dbReference type="SAM" id="Coils"/>
    </source>
</evidence>
<dbReference type="OrthoDB" id="433974at2759"/>
<evidence type="ECO:0000313" key="2">
    <source>
        <dbReference type="EMBL" id="OLP76717.1"/>
    </source>
</evidence>
<reference evidence="2 3" key="1">
    <citation type="submission" date="2016-02" db="EMBL/GenBank/DDBJ databases">
        <title>Genome analysis of coral dinoflagellate symbionts highlights evolutionary adaptations to a symbiotic lifestyle.</title>
        <authorList>
            <person name="Aranda M."/>
            <person name="Li Y."/>
            <person name="Liew Y.J."/>
            <person name="Baumgarten S."/>
            <person name="Simakov O."/>
            <person name="Wilson M."/>
            <person name="Piel J."/>
            <person name="Ashoor H."/>
            <person name="Bougouffa S."/>
            <person name="Bajic V.B."/>
            <person name="Ryu T."/>
            <person name="Ravasi T."/>
            <person name="Bayer T."/>
            <person name="Micklem G."/>
            <person name="Kim H."/>
            <person name="Bhak J."/>
            <person name="Lajeunesse T.C."/>
            <person name="Voolstra C.R."/>
        </authorList>
    </citation>
    <scope>NUCLEOTIDE SEQUENCE [LARGE SCALE GENOMIC DNA]</scope>
    <source>
        <strain evidence="2 3">CCMP2467</strain>
    </source>
</reference>
<dbReference type="EMBL" id="LSRX01001943">
    <property type="protein sequence ID" value="OLP76717.1"/>
    <property type="molecule type" value="Genomic_DNA"/>
</dbReference>